<keyword evidence="1" id="KW-0808">Transferase</keyword>
<proteinExistence type="predicted"/>
<protein>
    <submittedName>
        <fullName evidence="1">Glutamate 5-kinase</fullName>
        <ecNumber evidence="1">2.7.2.11</ecNumber>
    </submittedName>
</protein>
<keyword evidence="2" id="KW-1185">Reference proteome</keyword>
<comment type="caution">
    <text evidence="1">The sequence shown here is derived from an EMBL/GenBank/DDBJ whole genome shotgun (WGS) entry which is preliminary data.</text>
</comment>
<evidence type="ECO:0000313" key="2">
    <source>
        <dbReference type="Proteomes" id="UP001277972"/>
    </source>
</evidence>
<evidence type="ECO:0000313" key="1">
    <source>
        <dbReference type="EMBL" id="MDX8046240.1"/>
    </source>
</evidence>
<gene>
    <name evidence="1" type="primary">proB</name>
    <name evidence="1" type="ORF">SH601_09575</name>
</gene>
<dbReference type="Proteomes" id="UP001277972">
    <property type="component" value="Unassembled WGS sequence"/>
</dbReference>
<accession>A0ACC6M5I7</accession>
<dbReference type="EMBL" id="JAWZSR010000004">
    <property type="protein sequence ID" value="MDX8046240.1"/>
    <property type="molecule type" value="Genomic_DNA"/>
</dbReference>
<organism evidence="1 2">
    <name type="scientific">Gracilibacillus pellucidus</name>
    <dbReference type="NCBI Taxonomy" id="3095368"/>
    <lineage>
        <taxon>Bacteria</taxon>
        <taxon>Bacillati</taxon>
        <taxon>Bacillota</taxon>
        <taxon>Bacilli</taxon>
        <taxon>Bacillales</taxon>
        <taxon>Bacillaceae</taxon>
        <taxon>Gracilibacillus</taxon>
    </lineage>
</organism>
<sequence>MAKKRIVVKIGSSSLTNKNGGLDLIKLKEHTAAIAALKKQNYEVILISSGAVSAGFYDLGYPTRPVTIAGKQAAAAVGQGLLIQAYTDEFRTFNMVTSQLLLTKDVFSNETQYSNVYSTLTELLKRDVIPIINENDTVAIDELTFGDNDMLSALVSGLVHADFLIMLTDINGLYDKNPNTDPTAKKYDRLKSLSKEILQQTKHESGSKFGTGGMKSKLLAAKTALSLGVKVFVGTGKGEDKLIRIMQDDGDGTYIGEDSTKSLRKQKQWIAFHSDISGSIHVDKGASEAILYQGKSLLPAGVQSVEGTFSIGEVVDIVYNDSIIAKGQVNYDAEDIIKFKGEASHIVMEQSANERPEVVHRDRLVLSIEEAYNYE</sequence>
<name>A0ACC6M5I7_9BACI</name>
<dbReference type="EC" id="2.7.2.11" evidence="1"/>
<reference evidence="1" key="1">
    <citation type="submission" date="2023-11" db="EMBL/GenBank/DDBJ databases">
        <title>Gracilibacillus pellucida a moderately halophilic bacterium isolated from saline soil in Xinjiang province.</title>
        <authorList>
            <person name="Zhang Z."/>
            <person name="Tan F."/>
            <person name="Wang Y."/>
            <person name="Xia M."/>
        </authorList>
    </citation>
    <scope>NUCLEOTIDE SEQUENCE</scope>
    <source>
        <strain evidence="1">S3-1-1</strain>
    </source>
</reference>